<protein>
    <submittedName>
        <fullName evidence="1">Uncharacterized protein</fullName>
    </submittedName>
</protein>
<sequence length="76" mass="8419">MRAYGKAAITLGELEKSEKMADIRSVIQEVSETGANVVLVVNEMLGTIREGIFIATVLRNEGYEVKWHKQGILVTL</sequence>
<dbReference type="AlphaFoldDB" id="A0A365KKM6"/>
<dbReference type="Proteomes" id="UP000251002">
    <property type="component" value="Unassembled WGS sequence"/>
</dbReference>
<proteinExistence type="predicted"/>
<name>A0A365KKM6_9BACL</name>
<dbReference type="EMBL" id="QLZR01000009">
    <property type="protein sequence ID" value="RAZ73604.1"/>
    <property type="molecule type" value="Genomic_DNA"/>
</dbReference>
<gene>
    <name evidence="1" type="ORF">DP120_16840</name>
</gene>
<comment type="caution">
    <text evidence="1">The sequence shown here is derived from an EMBL/GenBank/DDBJ whole genome shotgun (WGS) entry which is preliminary data.</text>
</comment>
<evidence type="ECO:0000313" key="2">
    <source>
        <dbReference type="Proteomes" id="UP000251002"/>
    </source>
</evidence>
<organism evidence="1 2">
    <name type="scientific">Planococcus halotolerans</name>
    <dbReference type="NCBI Taxonomy" id="2233542"/>
    <lineage>
        <taxon>Bacteria</taxon>
        <taxon>Bacillati</taxon>
        <taxon>Bacillota</taxon>
        <taxon>Bacilli</taxon>
        <taxon>Bacillales</taxon>
        <taxon>Caryophanaceae</taxon>
        <taxon>Planococcus</taxon>
    </lineage>
</organism>
<accession>A0A365KKM6</accession>
<reference evidence="1 2" key="1">
    <citation type="submission" date="2018-06" db="EMBL/GenBank/DDBJ databases">
        <title>The draft genome sequences of strains SCU63 and S1.</title>
        <authorList>
            <person name="Gan L."/>
        </authorList>
    </citation>
    <scope>NUCLEOTIDE SEQUENCE [LARGE SCALE GENOMIC DNA]</scope>
    <source>
        <strain evidence="1 2">SCU63</strain>
    </source>
</reference>
<keyword evidence="2" id="KW-1185">Reference proteome</keyword>
<evidence type="ECO:0000313" key="1">
    <source>
        <dbReference type="EMBL" id="RAZ73604.1"/>
    </source>
</evidence>